<dbReference type="PANTHER" id="PTHR22677:SF4">
    <property type="entry name" value="USHER SYNDROME TYPE-1G PROTEIN-LIKE PROTEIN"/>
    <property type="match status" value="1"/>
</dbReference>
<evidence type="ECO:0008006" key="4">
    <source>
        <dbReference type="Google" id="ProtNLM"/>
    </source>
</evidence>
<feature type="repeat" description="ANK" evidence="1">
    <location>
        <begin position="9"/>
        <end position="41"/>
    </location>
</feature>
<evidence type="ECO:0000256" key="1">
    <source>
        <dbReference type="PROSITE-ProRule" id="PRU00023"/>
    </source>
</evidence>
<dbReference type="InterPro" id="IPR039323">
    <property type="entry name" value="ANKRD_45/46/60"/>
</dbReference>
<dbReference type="Proteomes" id="UP000601435">
    <property type="component" value="Unassembled WGS sequence"/>
</dbReference>
<dbReference type="SUPFAM" id="SSF48403">
    <property type="entry name" value="Ankyrin repeat"/>
    <property type="match status" value="1"/>
</dbReference>
<evidence type="ECO:0000313" key="3">
    <source>
        <dbReference type="Proteomes" id="UP000601435"/>
    </source>
</evidence>
<keyword evidence="1" id="KW-0040">ANK repeat</keyword>
<dbReference type="Gene3D" id="1.25.40.20">
    <property type="entry name" value="Ankyrin repeat-containing domain"/>
    <property type="match status" value="1"/>
</dbReference>
<dbReference type="InterPro" id="IPR036770">
    <property type="entry name" value="Ankyrin_rpt-contain_sf"/>
</dbReference>
<feature type="repeat" description="ANK" evidence="1">
    <location>
        <begin position="146"/>
        <end position="170"/>
    </location>
</feature>
<comment type="caution">
    <text evidence="2">The sequence shown here is derived from an EMBL/GenBank/DDBJ whole genome shotgun (WGS) entry which is preliminary data.</text>
</comment>
<organism evidence="2 3">
    <name type="scientific">Symbiodinium necroappetens</name>
    <dbReference type="NCBI Taxonomy" id="1628268"/>
    <lineage>
        <taxon>Eukaryota</taxon>
        <taxon>Sar</taxon>
        <taxon>Alveolata</taxon>
        <taxon>Dinophyceae</taxon>
        <taxon>Suessiales</taxon>
        <taxon>Symbiodiniaceae</taxon>
        <taxon>Symbiodinium</taxon>
    </lineage>
</organism>
<sequence length="170" mass="18213">ADVDQAKQDGASPLYIACQNGHVGVVRYLLRESPRQPDRDQANSNQATPLFIASQKGHDAIVELLLRGPGPADVNKPLKSGATPLYIASLKGHGGVVQRLHASGACLNSTPKHGATAVSAAVQNDHTEVLEILIQMKADVRKANCEQMTPLHFAAREGKLEMAKLLIQVR</sequence>
<keyword evidence="3" id="KW-1185">Reference proteome</keyword>
<proteinExistence type="predicted"/>
<dbReference type="PANTHER" id="PTHR22677">
    <property type="entry name" value="ANKYRIN REPEAT DOMAIN-CONTAINING PROTEIN 60"/>
    <property type="match status" value="1"/>
</dbReference>
<reference evidence="2" key="1">
    <citation type="submission" date="2021-02" db="EMBL/GenBank/DDBJ databases">
        <authorList>
            <person name="Dougan E. K."/>
            <person name="Rhodes N."/>
            <person name="Thang M."/>
            <person name="Chan C."/>
        </authorList>
    </citation>
    <scope>NUCLEOTIDE SEQUENCE</scope>
</reference>
<name>A0A813BHI6_9DINO</name>
<dbReference type="OrthoDB" id="194358at2759"/>
<feature type="repeat" description="ANK" evidence="1">
    <location>
        <begin position="113"/>
        <end position="145"/>
    </location>
</feature>
<dbReference type="PROSITE" id="PS50088">
    <property type="entry name" value="ANK_REPEAT"/>
    <property type="match status" value="4"/>
</dbReference>
<evidence type="ECO:0000313" key="2">
    <source>
        <dbReference type="EMBL" id="CAE7907234.1"/>
    </source>
</evidence>
<feature type="non-terminal residue" evidence="2">
    <location>
        <position position="1"/>
    </location>
</feature>
<dbReference type="InterPro" id="IPR002110">
    <property type="entry name" value="Ankyrin_rpt"/>
</dbReference>
<feature type="non-terminal residue" evidence="2">
    <location>
        <position position="170"/>
    </location>
</feature>
<accession>A0A813BHI6</accession>
<dbReference type="Pfam" id="PF12796">
    <property type="entry name" value="Ank_2"/>
    <property type="match status" value="2"/>
</dbReference>
<dbReference type="PROSITE" id="PS50297">
    <property type="entry name" value="ANK_REP_REGION"/>
    <property type="match status" value="4"/>
</dbReference>
<protein>
    <recommendedName>
        <fullName evidence="4">Ankyrin repeat domain-containing protein 29</fullName>
    </recommendedName>
</protein>
<dbReference type="SMART" id="SM00248">
    <property type="entry name" value="ANK"/>
    <property type="match status" value="5"/>
</dbReference>
<dbReference type="AlphaFoldDB" id="A0A813BHI6"/>
<dbReference type="EMBL" id="CAJNJA010072542">
    <property type="protein sequence ID" value="CAE7907234.1"/>
    <property type="molecule type" value="Genomic_DNA"/>
</dbReference>
<gene>
    <name evidence="2" type="ORF">SNEC2469_LOCUS30762</name>
</gene>
<feature type="repeat" description="ANK" evidence="1">
    <location>
        <begin position="80"/>
        <end position="112"/>
    </location>
</feature>